<sequence>MLTPWHPSPPVVAINVAITGGNNGGIVVRGNGGGEEEAWKFPNMGFEHVLQSPLPLLRMNNFIHKKLGTSYHNGTGAVAVASRPLRCLLMSSTRTTLMLSPSPAAPL</sequence>
<reference evidence="1" key="1">
    <citation type="submission" date="2020-07" db="EMBL/GenBank/DDBJ databases">
        <authorList>
            <person name="Lin J."/>
        </authorList>
    </citation>
    <scope>NUCLEOTIDE SEQUENCE</scope>
</reference>
<organism evidence="1">
    <name type="scientific">Ananas comosus var. bracteatus</name>
    <name type="common">red pineapple</name>
    <dbReference type="NCBI Taxonomy" id="296719"/>
    <lineage>
        <taxon>Eukaryota</taxon>
        <taxon>Viridiplantae</taxon>
        <taxon>Streptophyta</taxon>
        <taxon>Embryophyta</taxon>
        <taxon>Tracheophyta</taxon>
        <taxon>Spermatophyta</taxon>
        <taxon>Magnoliopsida</taxon>
        <taxon>Liliopsida</taxon>
        <taxon>Poales</taxon>
        <taxon>Bromeliaceae</taxon>
        <taxon>Bromelioideae</taxon>
        <taxon>Ananas</taxon>
    </lineage>
</organism>
<gene>
    <name evidence="1" type="ORF">CB5_LOCUS22728</name>
</gene>
<proteinExistence type="predicted"/>
<dbReference type="AlphaFoldDB" id="A0A6V7Q9E6"/>
<evidence type="ECO:0000313" key="1">
    <source>
        <dbReference type="EMBL" id="CAD1839517.1"/>
    </source>
</evidence>
<protein>
    <submittedName>
        <fullName evidence="1">Uncharacterized protein</fullName>
    </submittedName>
</protein>
<accession>A0A6V7Q9E6</accession>
<dbReference type="EMBL" id="LR862134">
    <property type="protein sequence ID" value="CAD1839517.1"/>
    <property type="molecule type" value="Genomic_DNA"/>
</dbReference>
<name>A0A6V7Q9E6_ANACO</name>